<dbReference type="EMBL" id="BARS01020427">
    <property type="protein sequence ID" value="GAG07143.1"/>
    <property type="molecule type" value="Genomic_DNA"/>
</dbReference>
<protein>
    <submittedName>
        <fullName evidence="1">Uncharacterized protein</fullName>
    </submittedName>
</protein>
<dbReference type="AlphaFoldDB" id="X0V3Q0"/>
<sequence>RGDSANSFERLHSTLQSIRRHAHLRVIPTEGGYLVDVQVIKELEDVERPEQATASAASLSYSGAVNEQTVRLANEPLELGWIPLGRDTALEQVIISRLYQQLGGAQISIVPAGPPPGF</sequence>
<reference evidence="1" key="1">
    <citation type="journal article" date="2014" name="Front. Microbiol.">
        <title>High frequency of phylogenetically diverse reductive dehalogenase-homologous genes in deep subseafloor sedimentary metagenomes.</title>
        <authorList>
            <person name="Kawai M."/>
            <person name="Futagami T."/>
            <person name="Toyoda A."/>
            <person name="Takaki Y."/>
            <person name="Nishi S."/>
            <person name="Hori S."/>
            <person name="Arai W."/>
            <person name="Tsubouchi T."/>
            <person name="Morono Y."/>
            <person name="Uchiyama I."/>
            <person name="Ito T."/>
            <person name="Fujiyama A."/>
            <person name="Inagaki F."/>
            <person name="Takami H."/>
        </authorList>
    </citation>
    <scope>NUCLEOTIDE SEQUENCE</scope>
    <source>
        <strain evidence="1">Expedition CK06-06</strain>
    </source>
</reference>
<gene>
    <name evidence="1" type="ORF">S01H1_32939</name>
</gene>
<organism evidence="1">
    <name type="scientific">marine sediment metagenome</name>
    <dbReference type="NCBI Taxonomy" id="412755"/>
    <lineage>
        <taxon>unclassified sequences</taxon>
        <taxon>metagenomes</taxon>
        <taxon>ecological metagenomes</taxon>
    </lineage>
</organism>
<proteinExistence type="predicted"/>
<accession>X0V3Q0</accession>
<name>X0V3Q0_9ZZZZ</name>
<evidence type="ECO:0000313" key="1">
    <source>
        <dbReference type="EMBL" id="GAG07143.1"/>
    </source>
</evidence>
<feature type="non-terminal residue" evidence="1">
    <location>
        <position position="1"/>
    </location>
</feature>
<comment type="caution">
    <text evidence="1">The sequence shown here is derived from an EMBL/GenBank/DDBJ whole genome shotgun (WGS) entry which is preliminary data.</text>
</comment>